<keyword evidence="7" id="KW-0539">Nucleus</keyword>
<comment type="caution">
    <text evidence="10">The sequence shown here is derived from an EMBL/GenBank/DDBJ whole genome shotgun (WGS) entry which is preliminary data.</text>
</comment>
<keyword evidence="5" id="KW-0747">Spliceosome</keyword>
<evidence type="ECO:0000256" key="4">
    <source>
        <dbReference type="ARBA" id="ARBA00022664"/>
    </source>
</evidence>
<feature type="compositionally biased region" description="Basic and acidic residues" evidence="8">
    <location>
        <begin position="121"/>
        <end position="140"/>
    </location>
</feature>
<dbReference type="Pfam" id="PF08312">
    <property type="entry name" value="cwf21"/>
    <property type="match status" value="1"/>
</dbReference>
<dbReference type="EMBL" id="PUHR01000010">
    <property type="protein sequence ID" value="KAG0671623.1"/>
    <property type="molecule type" value="Genomic_DNA"/>
</dbReference>
<gene>
    <name evidence="10" type="primary">CWC21</name>
    <name evidence="10" type="ORF">C6P45_000114</name>
</gene>
<keyword evidence="4" id="KW-0507">mRNA processing</keyword>
<evidence type="ECO:0000256" key="2">
    <source>
        <dbReference type="ARBA" id="ARBA00005954"/>
    </source>
</evidence>
<keyword evidence="6" id="KW-0508">mRNA splicing</keyword>
<evidence type="ECO:0000256" key="5">
    <source>
        <dbReference type="ARBA" id="ARBA00022728"/>
    </source>
</evidence>
<dbReference type="Proteomes" id="UP000750334">
    <property type="component" value="Unassembled WGS sequence"/>
</dbReference>
<evidence type="ECO:0000313" key="10">
    <source>
        <dbReference type="EMBL" id="KAG0671623.1"/>
    </source>
</evidence>
<evidence type="ECO:0000259" key="9">
    <source>
        <dbReference type="SMART" id="SM01115"/>
    </source>
</evidence>
<dbReference type="CDD" id="cd21372">
    <property type="entry name" value="cwf21_CWC21-like"/>
    <property type="match status" value="1"/>
</dbReference>
<evidence type="ECO:0000256" key="6">
    <source>
        <dbReference type="ARBA" id="ARBA00023187"/>
    </source>
</evidence>
<organism evidence="10 11">
    <name type="scientific">Maudiozyma exigua</name>
    <name type="common">Yeast</name>
    <name type="synonym">Kazachstania exigua</name>
    <dbReference type="NCBI Taxonomy" id="34358"/>
    <lineage>
        <taxon>Eukaryota</taxon>
        <taxon>Fungi</taxon>
        <taxon>Dikarya</taxon>
        <taxon>Ascomycota</taxon>
        <taxon>Saccharomycotina</taxon>
        <taxon>Saccharomycetes</taxon>
        <taxon>Saccharomycetales</taxon>
        <taxon>Saccharomycetaceae</taxon>
        <taxon>Maudiozyma</taxon>
    </lineage>
</organism>
<proteinExistence type="inferred from homology"/>
<protein>
    <recommendedName>
        <fullName evidence="3">Pre-mRNA-splicing factor CWC21</fullName>
    </recommendedName>
</protein>
<evidence type="ECO:0000256" key="1">
    <source>
        <dbReference type="ARBA" id="ARBA00004123"/>
    </source>
</evidence>
<comment type="subcellular location">
    <subcellularLocation>
        <location evidence="1">Nucleus</location>
    </subcellularLocation>
</comment>
<sequence>MSYNGIGLPSAKGSSTSGHIQRSLASAKERDNIKRKGYLLRQSEAREKKHSKNIKKPQRLVPNKRNNLRDIELQVSELRDKLEDDMDDDHTITQESIDDRCKKLREQLLKDMKIRTAYTNRQERDSNGKINDVDHRKLEY</sequence>
<dbReference type="InterPro" id="IPR051372">
    <property type="entry name" value="CWC21"/>
</dbReference>
<feature type="region of interest" description="Disordered" evidence="8">
    <location>
        <begin position="1"/>
        <end position="66"/>
    </location>
</feature>
<evidence type="ECO:0000256" key="7">
    <source>
        <dbReference type="ARBA" id="ARBA00023242"/>
    </source>
</evidence>
<accession>A0A9P7BDA6</accession>
<dbReference type="GO" id="GO:0006397">
    <property type="term" value="P:mRNA processing"/>
    <property type="evidence" value="ECO:0007669"/>
    <property type="project" value="UniProtKB-KW"/>
</dbReference>
<reference evidence="10 11" key="1">
    <citation type="submission" date="2020-11" db="EMBL/GenBank/DDBJ databases">
        <title>Kefir isolates.</title>
        <authorList>
            <person name="Marcisauskas S."/>
            <person name="Kim Y."/>
            <person name="Blasche S."/>
        </authorList>
    </citation>
    <scope>NUCLEOTIDE SEQUENCE [LARGE SCALE GENOMIC DNA]</scope>
    <source>
        <strain evidence="10 11">OG2</strain>
    </source>
</reference>
<dbReference type="SMART" id="SM01115">
    <property type="entry name" value="cwf21"/>
    <property type="match status" value="1"/>
</dbReference>
<feature type="compositionally biased region" description="Basic residues" evidence="8">
    <location>
        <begin position="48"/>
        <end position="58"/>
    </location>
</feature>
<dbReference type="PANTHER" id="PTHR36562:SF5">
    <property type="entry name" value="SERINE_ARGININE REPETITIVE MATRIX 2"/>
    <property type="match status" value="1"/>
</dbReference>
<keyword evidence="11" id="KW-1185">Reference proteome</keyword>
<dbReference type="GO" id="GO:0008380">
    <property type="term" value="P:RNA splicing"/>
    <property type="evidence" value="ECO:0007669"/>
    <property type="project" value="UniProtKB-KW"/>
</dbReference>
<dbReference type="AlphaFoldDB" id="A0A9P7BDA6"/>
<dbReference type="OrthoDB" id="10267305at2759"/>
<evidence type="ECO:0000256" key="3">
    <source>
        <dbReference type="ARBA" id="ARBA00020641"/>
    </source>
</evidence>
<name>A0A9P7BDA6_MAUEX</name>
<comment type="similarity">
    <text evidence="2">Belongs to the CWC21 family.</text>
</comment>
<dbReference type="Gene3D" id="6.10.140.420">
    <property type="match status" value="1"/>
</dbReference>
<dbReference type="PANTHER" id="PTHR36562">
    <property type="entry name" value="SERINE/ARGININE REPETITIVE MATRIX 2"/>
    <property type="match status" value="1"/>
</dbReference>
<feature type="region of interest" description="Disordered" evidence="8">
    <location>
        <begin position="119"/>
        <end position="140"/>
    </location>
</feature>
<dbReference type="GO" id="GO:0005681">
    <property type="term" value="C:spliceosomal complex"/>
    <property type="evidence" value="ECO:0007669"/>
    <property type="project" value="UniProtKB-KW"/>
</dbReference>
<feature type="compositionally biased region" description="Polar residues" evidence="8">
    <location>
        <begin position="12"/>
        <end position="24"/>
    </location>
</feature>
<dbReference type="InterPro" id="IPR013170">
    <property type="entry name" value="mRNA_splic_Cwf21_dom"/>
</dbReference>
<evidence type="ECO:0000313" key="11">
    <source>
        <dbReference type="Proteomes" id="UP000750334"/>
    </source>
</evidence>
<evidence type="ECO:0000256" key="8">
    <source>
        <dbReference type="SAM" id="MobiDB-lite"/>
    </source>
</evidence>
<feature type="domain" description="CWF21" evidence="9">
    <location>
        <begin position="60"/>
        <end position="113"/>
    </location>
</feature>